<reference evidence="9" key="1">
    <citation type="submission" date="2016-05" db="EMBL/GenBank/DDBJ databases">
        <title>Comparative genomics of biotechnologically important yeasts.</title>
        <authorList>
            <consortium name="DOE Joint Genome Institute"/>
            <person name="Riley R."/>
            <person name="Haridas S."/>
            <person name="Wolfe K.H."/>
            <person name="Lopes M.R."/>
            <person name="Hittinger C.T."/>
            <person name="Goker M."/>
            <person name="Salamov A."/>
            <person name="Wisecaver J."/>
            <person name="Long T.M."/>
            <person name="Aerts A.L."/>
            <person name="Barry K."/>
            <person name="Choi C."/>
            <person name="Clum A."/>
            <person name="Coughlan A.Y."/>
            <person name="Deshpande S."/>
            <person name="Douglass A.P."/>
            <person name="Hanson S.J."/>
            <person name="Klenk H.-P."/>
            <person name="Labutti K."/>
            <person name="Lapidus A."/>
            <person name="Lindquist E."/>
            <person name="Lipzen A."/>
            <person name="Meier-Kolthoff J.P."/>
            <person name="Ohm R.A."/>
            <person name="Otillar R.P."/>
            <person name="Pangilinan J."/>
            <person name="Peng Y."/>
            <person name="Rokas A."/>
            <person name="Rosa C.A."/>
            <person name="Scheuner C."/>
            <person name="Sibirny A.A."/>
            <person name="Slot J.C."/>
            <person name="Stielow J.B."/>
            <person name="Sun H."/>
            <person name="Kurtzman C.P."/>
            <person name="Blackwell M."/>
            <person name="Grigoriev I.V."/>
            <person name="Jeffries T.W."/>
        </authorList>
    </citation>
    <scope>NUCLEOTIDE SEQUENCE [LARGE SCALE GENOMIC DNA]</scope>
    <source>
        <strain evidence="9">NRRL Y-1933</strain>
    </source>
</reference>
<keyword evidence="6 7" id="KW-0472">Membrane</keyword>
<dbReference type="OrthoDB" id="419770at2759"/>
<name>A0A1E4RD76_9ASCO</name>
<feature type="chain" id="PRO_5016479658" description="Post-GPI attachment to proteins factor 3" evidence="7">
    <location>
        <begin position="19"/>
        <end position="404"/>
    </location>
</feature>
<evidence type="ECO:0000256" key="7">
    <source>
        <dbReference type="RuleBase" id="RU365066"/>
    </source>
</evidence>
<dbReference type="Proteomes" id="UP000095085">
    <property type="component" value="Unassembled WGS sequence"/>
</dbReference>
<evidence type="ECO:0000256" key="1">
    <source>
        <dbReference type="ARBA" id="ARBA00004127"/>
    </source>
</evidence>
<keyword evidence="2 7" id="KW-0337">GPI-anchor biosynthesis</keyword>
<dbReference type="GO" id="GO:0016788">
    <property type="term" value="F:hydrolase activity, acting on ester bonds"/>
    <property type="evidence" value="ECO:0007669"/>
    <property type="project" value="TreeGrafter"/>
</dbReference>
<evidence type="ECO:0000313" key="9">
    <source>
        <dbReference type="Proteomes" id="UP000095085"/>
    </source>
</evidence>
<comment type="subcellular location">
    <subcellularLocation>
        <location evidence="1">Endomembrane system</location>
        <topology evidence="1">Multi-pass membrane protein</topology>
    </subcellularLocation>
    <subcellularLocation>
        <location evidence="7">Endoplasmic reticulum membrane</location>
        <topology evidence="7">Multi-pass membrane protein</topology>
    </subcellularLocation>
</comment>
<keyword evidence="9" id="KW-1185">Reference proteome</keyword>
<dbReference type="STRING" id="984485.A0A1E4RD76"/>
<keyword evidence="3 7" id="KW-0812">Transmembrane</keyword>
<sequence length="404" mass="48225">MHLKYLGYLAGLLVVVASQGDHSTEFTECLSQCITLMSCDRTNIFEEISKQRFAQEEKDANAEFAQEQSYNLKKREIPPSFKYTFEDFNNNYRISPIFQLIFQWDCKLDCNYKCQQFVSNNREINDLPMVQFYGKWPFKRIWGFTEFFLSIFSIGNLYVNWVNLPKILQQYLKNKKHNLELATMYQQYLILLIISVIGWLFSTLFHIRDNAVSETLDYFGAASIIMANFNAIIIRYFELFKKDQQATRNYFQFGLVCVWILHITKLKLNWDYNYNTVFNLVFGASSIILWMVHSYNIIKLYCENDHIYNNSIQLLPFETKILTKLNYIGIISKTKYIPYIPIFLNLWLIFGISFEILDFEPWKRLIDGHAIWHLITIIPSIIWFDWNIWDLEMFTISQDLNKFN</sequence>
<comment type="similarity">
    <text evidence="7">Belongs to the PGAP3 family.</text>
</comment>
<dbReference type="GO" id="GO:0005789">
    <property type="term" value="C:endoplasmic reticulum membrane"/>
    <property type="evidence" value="ECO:0007669"/>
    <property type="project" value="UniProtKB-SubCell"/>
</dbReference>
<evidence type="ECO:0000256" key="2">
    <source>
        <dbReference type="ARBA" id="ARBA00022502"/>
    </source>
</evidence>
<feature type="transmembrane region" description="Helical" evidence="7">
    <location>
        <begin position="369"/>
        <end position="389"/>
    </location>
</feature>
<feature type="transmembrane region" description="Helical" evidence="7">
    <location>
        <begin position="185"/>
        <end position="206"/>
    </location>
</feature>
<feature type="transmembrane region" description="Helical" evidence="7">
    <location>
        <begin position="249"/>
        <end position="266"/>
    </location>
</feature>
<dbReference type="RefSeq" id="XP_020074267.1">
    <property type="nucleotide sequence ID" value="XM_020223324.1"/>
</dbReference>
<keyword evidence="4 7" id="KW-0732">Signal</keyword>
<feature type="signal peptide" evidence="7">
    <location>
        <begin position="1"/>
        <end position="18"/>
    </location>
</feature>
<evidence type="ECO:0000256" key="4">
    <source>
        <dbReference type="ARBA" id="ARBA00022729"/>
    </source>
</evidence>
<feature type="transmembrane region" description="Helical" evidence="7">
    <location>
        <begin position="336"/>
        <end position="357"/>
    </location>
</feature>
<evidence type="ECO:0000313" key="8">
    <source>
        <dbReference type="EMBL" id="ODV65200.1"/>
    </source>
</evidence>
<comment type="function">
    <text evidence="7">Involved in the lipid remodeling steps of GPI-anchor maturation.</text>
</comment>
<dbReference type="PANTHER" id="PTHR13148:SF0">
    <property type="entry name" value="POST-GPI ATTACHMENT TO PROTEINS FACTOR 3"/>
    <property type="match status" value="1"/>
</dbReference>
<accession>A0A1E4RD76</accession>
<dbReference type="Pfam" id="PF04080">
    <property type="entry name" value="Per1"/>
    <property type="match status" value="1"/>
</dbReference>
<protein>
    <recommendedName>
        <fullName evidence="7">Post-GPI attachment to proteins factor 3</fullName>
    </recommendedName>
</protein>
<dbReference type="PANTHER" id="PTHR13148">
    <property type="entry name" value="PER1-RELATED"/>
    <property type="match status" value="1"/>
</dbReference>
<dbReference type="GO" id="GO:0006506">
    <property type="term" value="P:GPI anchor biosynthetic process"/>
    <property type="evidence" value="ECO:0007669"/>
    <property type="project" value="UniProtKB-KW"/>
</dbReference>
<gene>
    <name evidence="8" type="ORF">HYPBUDRAFT_244074</name>
</gene>
<proteinExistence type="inferred from homology"/>
<evidence type="ECO:0000256" key="6">
    <source>
        <dbReference type="ARBA" id="ARBA00023136"/>
    </source>
</evidence>
<evidence type="ECO:0000256" key="5">
    <source>
        <dbReference type="ARBA" id="ARBA00022989"/>
    </source>
</evidence>
<feature type="transmembrane region" description="Helical" evidence="7">
    <location>
        <begin position="218"/>
        <end position="237"/>
    </location>
</feature>
<organism evidence="8 9">
    <name type="scientific">Hyphopichia burtonii NRRL Y-1933</name>
    <dbReference type="NCBI Taxonomy" id="984485"/>
    <lineage>
        <taxon>Eukaryota</taxon>
        <taxon>Fungi</taxon>
        <taxon>Dikarya</taxon>
        <taxon>Ascomycota</taxon>
        <taxon>Saccharomycotina</taxon>
        <taxon>Pichiomycetes</taxon>
        <taxon>Debaryomycetaceae</taxon>
        <taxon>Hyphopichia</taxon>
    </lineage>
</organism>
<keyword evidence="7" id="KW-0256">Endoplasmic reticulum</keyword>
<feature type="transmembrane region" description="Helical" evidence="7">
    <location>
        <begin position="141"/>
        <end position="164"/>
    </location>
</feature>
<dbReference type="EMBL" id="KV454545">
    <property type="protein sequence ID" value="ODV65200.1"/>
    <property type="molecule type" value="Genomic_DNA"/>
</dbReference>
<keyword evidence="5 7" id="KW-1133">Transmembrane helix</keyword>
<dbReference type="InterPro" id="IPR007217">
    <property type="entry name" value="Per1-like"/>
</dbReference>
<dbReference type="AlphaFoldDB" id="A0A1E4RD76"/>
<dbReference type="GeneID" id="30997873"/>
<evidence type="ECO:0000256" key="3">
    <source>
        <dbReference type="ARBA" id="ARBA00022692"/>
    </source>
</evidence>
<feature type="transmembrane region" description="Helical" evidence="7">
    <location>
        <begin position="272"/>
        <end position="292"/>
    </location>
</feature>